<comment type="similarity">
    <text evidence="2">Belongs to the amino acid/polyamine transporter 2 family.</text>
</comment>
<organism evidence="9 10">
    <name type="scientific">Candidozyma pseudohaemuli</name>
    <dbReference type="NCBI Taxonomy" id="418784"/>
    <lineage>
        <taxon>Eukaryota</taxon>
        <taxon>Fungi</taxon>
        <taxon>Dikarya</taxon>
        <taxon>Ascomycota</taxon>
        <taxon>Saccharomycotina</taxon>
        <taxon>Pichiomycetes</taxon>
        <taxon>Metschnikowiaceae</taxon>
        <taxon>Candidozyma</taxon>
    </lineage>
</organism>
<dbReference type="PANTHER" id="PTHR22950">
    <property type="entry name" value="AMINO ACID TRANSPORTER"/>
    <property type="match status" value="1"/>
</dbReference>
<evidence type="ECO:0000256" key="2">
    <source>
        <dbReference type="ARBA" id="ARBA00008066"/>
    </source>
</evidence>
<keyword evidence="3 7" id="KW-0812">Transmembrane</keyword>
<dbReference type="AlphaFoldDB" id="A0A2P7YV98"/>
<dbReference type="VEuPathDB" id="FungiDB:C7M61_001709"/>
<feature type="transmembrane region" description="Helical" evidence="7">
    <location>
        <begin position="462"/>
        <end position="485"/>
    </location>
</feature>
<accession>A0A2P7YV98</accession>
<keyword evidence="5 7" id="KW-0472">Membrane</keyword>
<evidence type="ECO:0000256" key="7">
    <source>
        <dbReference type="SAM" id="Phobius"/>
    </source>
</evidence>
<feature type="domain" description="Amino acid transporter transmembrane" evidence="8">
    <location>
        <begin position="122"/>
        <end position="518"/>
    </location>
</feature>
<protein>
    <recommendedName>
        <fullName evidence="8">Amino acid transporter transmembrane domain-containing protein</fullName>
    </recommendedName>
</protein>
<reference evidence="9 10" key="1">
    <citation type="submission" date="2018-03" db="EMBL/GenBank/DDBJ databases">
        <title>Candida pseudohaemulonii genome assembly and annotation.</title>
        <authorList>
            <person name="Munoz J.F."/>
            <person name="Gade L.G."/>
            <person name="Chow N.A."/>
            <person name="Litvintseva A.P."/>
            <person name="Loparev V.N."/>
            <person name="Cuomo C.A."/>
        </authorList>
    </citation>
    <scope>NUCLEOTIDE SEQUENCE [LARGE SCALE GENOMIC DNA]</scope>
    <source>
        <strain evidence="9 10">B12108</strain>
    </source>
</reference>
<proteinExistence type="inferred from homology"/>
<dbReference type="RefSeq" id="XP_024714988.1">
    <property type="nucleotide sequence ID" value="XM_024857108.1"/>
</dbReference>
<dbReference type="OrthoDB" id="655540at2759"/>
<feature type="region of interest" description="Disordered" evidence="6">
    <location>
        <begin position="70"/>
        <end position="108"/>
    </location>
</feature>
<keyword evidence="10" id="KW-1185">Reference proteome</keyword>
<feature type="transmembrane region" description="Helical" evidence="7">
    <location>
        <begin position="382"/>
        <end position="408"/>
    </location>
</feature>
<dbReference type="PANTHER" id="PTHR22950:SF349">
    <property type="entry name" value="AMINO ACID TRANSPORTER TRANSMEMBRANE DOMAIN-CONTAINING PROTEIN"/>
    <property type="match status" value="1"/>
</dbReference>
<evidence type="ECO:0000256" key="3">
    <source>
        <dbReference type="ARBA" id="ARBA00022692"/>
    </source>
</evidence>
<evidence type="ECO:0000256" key="5">
    <source>
        <dbReference type="ARBA" id="ARBA00023136"/>
    </source>
</evidence>
<dbReference type="STRING" id="418784.A0A2P7YV98"/>
<evidence type="ECO:0000313" key="9">
    <source>
        <dbReference type="EMBL" id="PSK39898.1"/>
    </source>
</evidence>
<evidence type="ECO:0000313" key="10">
    <source>
        <dbReference type="Proteomes" id="UP000241107"/>
    </source>
</evidence>
<keyword evidence="4 7" id="KW-1133">Transmembrane helix</keyword>
<feature type="transmembrane region" description="Helical" evidence="7">
    <location>
        <begin position="439"/>
        <end position="456"/>
    </location>
</feature>
<sequence>MSSPAPIQKPRRRSFLDHGGANSINNFASSYTRAQSYAGLSLFEETDLQEDLSPCLSPAPQSDQLESAIGVGGRRSNRTSQGYDHIDTFDFPRGDETTPLNHRDSSVRSSTSGSIFSLPAGNSTGPQTVFNSVNTLMGIAVFSLSFGFRLSGWVLGLIILVACAATTNVTAKVLGAVLNRNPQLLTYGDIAYLYGGSRMQLFATITFTLDLTGAALSLILLFADSFHLLLPDVDARVFKVIIVLITLFMSFMPLTVLSMVSLTGIMSTMSILVLAIISGLIVKKGEEGSLLDPSSTSLWPSSLLEVLLSIGIFMAPWGGHPVFPELYKDMRHPKKYNSCCNITFLSCLNMDFLVAVVGYLMFGNKVKDSLTKSLMGNTSLPSFINPLLCVFLGLLPISKLSLVVRPIISVYEKHFRMNDSSVLTYKDGKRYHPITIKKLVARILFLGLLFILSLVFTSFGKVVAFLGSAICCTICISLPLMFYLKFFAEELSGAQKIFIRVGIVIGFAGAILGTYASFVYETT</sequence>
<feature type="transmembrane region" description="Helical" evidence="7">
    <location>
        <begin position="497"/>
        <end position="520"/>
    </location>
</feature>
<evidence type="ECO:0000256" key="6">
    <source>
        <dbReference type="SAM" id="MobiDB-lite"/>
    </source>
</evidence>
<dbReference type="EMBL" id="PYFQ01000002">
    <property type="protein sequence ID" value="PSK39898.1"/>
    <property type="molecule type" value="Genomic_DNA"/>
</dbReference>
<name>A0A2P7YV98_9ASCO</name>
<gene>
    <name evidence="9" type="ORF">C7M61_001709</name>
</gene>
<dbReference type="Pfam" id="PF01490">
    <property type="entry name" value="Aa_trans"/>
    <property type="match status" value="1"/>
</dbReference>
<comment type="caution">
    <text evidence="9">The sequence shown here is derived from an EMBL/GenBank/DDBJ whole genome shotgun (WGS) entry which is preliminary data.</text>
</comment>
<dbReference type="GO" id="GO:0015179">
    <property type="term" value="F:L-amino acid transmembrane transporter activity"/>
    <property type="evidence" value="ECO:0007669"/>
    <property type="project" value="TreeGrafter"/>
</dbReference>
<dbReference type="GO" id="GO:0005774">
    <property type="term" value="C:vacuolar membrane"/>
    <property type="evidence" value="ECO:0007669"/>
    <property type="project" value="TreeGrafter"/>
</dbReference>
<dbReference type="Proteomes" id="UP000241107">
    <property type="component" value="Unassembled WGS sequence"/>
</dbReference>
<feature type="transmembrane region" description="Helical" evidence="7">
    <location>
        <begin position="264"/>
        <end position="282"/>
    </location>
</feature>
<feature type="transmembrane region" description="Helical" evidence="7">
    <location>
        <begin position="199"/>
        <end position="223"/>
    </location>
</feature>
<dbReference type="GeneID" id="36565099"/>
<comment type="subcellular location">
    <subcellularLocation>
        <location evidence="1">Membrane</location>
        <topology evidence="1">Multi-pass membrane protein</topology>
    </subcellularLocation>
</comment>
<dbReference type="InterPro" id="IPR013057">
    <property type="entry name" value="AA_transpt_TM"/>
</dbReference>
<feature type="transmembrane region" description="Helical" evidence="7">
    <location>
        <begin position="235"/>
        <end position="257"/>
    </location>
</feature>
<evidence type="ECO:0000256" key="1">
    <source>
        <dbReference type="ARBA" id="ARBA00004141"/>
    </source>
</evidence>
<feature type="compositionally biased region" description="Basic and acidic residues" evidence="6">
    <location>
        <begin position="84"/>
        <end position="106"/>
    </location>
</feature>
<evidence type="ECO:0000256" key="4">
    <source>
        <dbReference type="ARBA" id="ARBA00022989"/>
    </source>
</evidence>
<evidence type="ECO:0000259" key="8">
    <source>
        <dbReference type="Pfam" id="PF01490"/>
    </source>
</evidence>
<feature type="transmembrane region" description="Helical" evidence="7">
    <location>
        <begin position="340"/>
        <end position="362"/>
    </location>
</feature>
<feature type="transmembrane region" description="Helical" evidence="7">
    <location>
        <begin position="302"/>
        <end position="319"/>
    </location>
</feature>